<dbReference type="AlphaFoldDB" id="A0A381WEL4"/>
<name>A0A381WEL4_9ZZZZ</name>
<keyword evidence="3 6" id="KW-0812">Transmembrane</keyword>
<dbReference type="PANTHER" id="PTHR33406:SF13">
    <property type="entry name" value="MEMBRANE PROTEIN YDFJ"/>
    <property type="match status" value="1"/>
</dbReference>
<accession>A0A381WEL4</accession>
<comment type="subcellular location">
    <subcellularLocation>
        <location evidence="1">Cell membrane</location>
        <topology evidence="1">Multi-pass membrane protein</topology>
    </subcellularLocation>
</comment>
<dbReference type="InterPro" id="IPR004869">
    <property type="entry name" value="MMPL_dom"/>
</dbReference>
<keyword evidence="2" id="KW-1003">Cell membrane</keyword>
<feature type="transmembrane region" description="Helical" evidence="6">
    <location>
        <begin position="218"/>
        <end position="235"/>
    </location>
</feature>
<feature type="transmembrane region" description="Helical" evidence="6">
    <location>
        <begin position="401"/>
        <end position="421"/>
    </location>
</feature>
<evidence type="ECO:0000313" key="8">
    <source>
        <dbReference type="EMBL" id="SVA50751.1"/>
    </source>
</evidence>
<dbReference type="EMBL" id="UINC01011506">
    <property type="protein sequence ID" value="SVA50751.1"/>
    <property type="molecule type" value="Genomic_DNA"/>
</dbReference>
<feature type="transmembrane region" description="Helical" evidence="6">
    <location>
        <begin position="628"/>
        <end position="649"/>
    </location>
</feature>
<evidence type="ECO:0000259" key="7">
    <source>
        <dbReference type="PROSITE" id="PS50156"/>
    </source>
</evidence>
<feature type="transmembrane region" description="Helical" evidence="6">
    <location>
        <begin position="604"/>
        <end position="622"/>
    </location>
</feature>
<dbReference type="Pfam" id="PF03176">
    <property type="entry name" value="MMPL"/>
    <property type="match status" value="2"/>
</dbReference>
<dbReference type="GO" id="GO:0005886">
    <property type="term" value="C:plasma membrane"/>
    <property type="evidence" value="ECO:0007669"/>
    <property type="project" value="UniProtKB-SubCell"/>
</dbReference>
<evidence type="ECO:0000256" key="1">
    <source>
        <dbReference type="ARBA" id="ARBA00004651"/>
    </source>
</evidence>
<reference evidence="8" key="1">
    <citation type="submission" date="2018-05" db="EMBL/GenBank/DDBJ databases">
        <authorList>
            <person name="Lanie J.A."/>
            <person name="Ng W.-L."/>
            <person name="Kazmierczak K.M."/>
            <person name="Andrzejewski T.M."/>
            <person name="Davidsen T.M."/>
            <person name="Wayne K.J."/>
            <person name="Tettelin H."/>
            <person name="Glass J.I."/>
            <person name="Rusch D."/>
            <person name="Podicherti R."/>
            <person name="Tsui H.-C.T."/>
            <person name="Winkler M.E."/>
        </authorList>
    </citation>
    <scope>NUCLEOTIDE SEQUENCE</scope>
</reference>
<dbReference type="SUPFAM" id="SSF82866">
    <property type="entry name" value="Multidrug efflux transporter AcrB transmembrane domain"/>
    <property type="match status" value="2"/>
</dbReference>
<feature type="transmembrane region" description="Helical" evidence="6">
    <location>
        <begin position="729"/>
        <end position="755"/>
    </location>
</feature>
<evidence type="ECO:0000256" key="4">
    <source>
        <dbReference type="ARBA" id="ARBA00022989"/>
    </source>
</evidence>
<organism evidence="8">
    <name type="scientific">marine metagenome</name>
    <dbReference type="NCBI Taxonomy" id="408172"/>
    <lineage>
        <taxon>unclassified sequences</taxon>
        <taxon>metagenomes</taxon>
        <taxon>ecological metagenomes</taxon>
    </lineage>
</organism>
<feature type="transmembrane region" description="Helical" evidence="6">
    <location>
        <begin position="266"/>
        <end position="289"/>
    </location>
</feature>
<dbReference type="PANTHER" id="PTHR33406">
    <property type="entry name" value="MEMBRANE PROTEIN MJ1562-RELATED"/>
    <property type="match status" value="1"/>
</dbReference>
<evidence type="ECO:0000256" key="6">
    <source>
        <dbReference type="SAM" id="Phobius"/>
    </source>
</evidence>
<keyword evidence="5 6" id="KW-0472">Membrane</keyword>
<feature type="transmembrane region" description="Helical" evidence="6">
    <location>
        <begin position="315"/>
        <end position="335"/>
    </location>
</feature>
<dbReference type="PROSITE" id="PS50156">
    <property type="entry name" value="SSD"/>
    <property type="match status" value="2"/>
</dbReference>
<feature type="domain" description="SSD" evidence="7">
    <location>
        <begin position="595"/>
        <end position="754"/>
    </location>
</feature>
<feature type="domain" description="SSD" evidence="7">
    <location>
        <begin position="245"/>
        <end position="369"/>
    </location>
</feature>
<evidence type="ECO:0000256" key="3">
    <source>
        <dbReference type="ARBA" id="ARBA00022692"/>
    </source>
</evidence>
<sequence length="762" mass="85890">MNLRQFSRRLFDFDAQYPRTIIAGVVFISVILGWKVFDLEMDPSIRSMLPRDHAIVQSMEKVDELFTGSSIIIIAVESDSLFSYSTLKKLSMFQDSLESIDMIGNVMSLFTQKHILSKENGIEIEPLIVDYPRDPASYAAFISKIENNGVIDNLVSRDYRKMCFIGQIASSFEYDEFEFRQEVFQLVNRFNSPENFYVSSLPITRATVIENMQRDMRVFTPLALGLAVLLLMISFRSWSGVFLPFFVVAFSILWTFGIMGWMDMSLAFIGTLIPVMLIAIANNYGIHIISHYYEFTSLDPTASRGEILRKTMRKLGIPIFLAGLTTVISFLSLTYHALPRAREMGALISFGICVAFLLSIFLIPSVLVLVPRPTYLSKKNNMAGINNFLIGMGRIFTRYRVPVLVFLLAVGVWLSMGINLLKVDTNPDHYFPKNSRLRVANTEIGEAFGGSTQMNILVEGDIFDPQVLRNIEMLTDHVKEQYDIVTKSYSIVDVIKRMHAGFNGGDPEMEIIPEDRETIAQYMFLYSLSGDDDEFDFILDDMETPEHTQIFLRLKGVQTFTIAEIVEDTEQYIQANFYDESPIILTGGATLLGVLSRMVVRGQMITLLFSIFIILTIMTVVFRSLIGGLFATIPMAGSVMMMFGLMGYLDIPLNMTTSMLTSILVGVGVDYTVHFLWHLRDHIKEGEPMDEAIATTFRISGKGIIFNGLSVILGFSALLFSVFVPVQIFGILIMGSISFCLFGALATLPALTSLLKPRFLYR</sequence>
<dbReference type="Gene3D" id="1.20.1640.10">
    <property type="entry name" value="Multidrug efflux transporter AcrB transmembrane domain"/>
    <property type="match status" value="2"/>
</dbReference>
<proteinExistence type="predicted"/>
<feature type="transmembrane region" description="Helical" evidence="6">
    <location>
        <begin position="704"/>
        <end position="723"/>
    </location>
</feature>
<dbReference type="InterPro" id="IPR000731">
    <property type="entry name" value="SSD"/>
</dbReference>
<protein>
    <recommendedName>
        <fullName evidence="7">SSD domain-containing protein</fullName>
    </recommendedName>
</protein>
<feature type="transmembrane region" description="Helical" evidence="6">
    <location>
        <begin position="20"/>
        <end position="37"/>
    </location>
</feature>
<evidence type="ECO:0000256" key="5">
    <source>
        <dbReference type="ARBA" id="ARBA00023136"/>
    </source>
</evidence>
<feature type="transmembrane region" description="Helical" evidence="6">
    <location>
        <begin position="347"/>
        <end position="370"/>
    </location>
</feature>
<dbReference type="InterPro" id="IPR050545">
    <property type="entry name" value="Mycobact_MmpL"/>
</dbReference>
<keyword evidence="4 6" id="KW-1133">Transmembrane helix</keyword>
<gene>
    <name evidence="8" type="ORF">METZ01_LOCUS103605</name>
</gene>
<evidence type="ECO:0000256" key="2">
    <source>
        <dbReference type="ARBA" id="ARBA00022475"/>
    </source>
</evidence>
<feature type="transmembrane region" description="Helical" evidence="6">
    <location>
        <begin position="241"/>
        <end position="259"/>
    </location>
</feature>